<dbReference type="InterPro" id="IPR042089">
    <property type="entry name" value="Peptidase_M13_dom_2"/>
</dbReference>
<dbReference type="PROSITE" id="PS51885">
    <property type="entry name" value="NEPRILYSIN"/>
    <property type="match status" value="1"/>
</dbReference>
<feature type="domain" description="Peptidase M13 N-terminal" evidence="9">
    <location>
        <begin position="21"/>
        <end position="404"/>
    </location>
</feature>
<dbReference type="EMBL" id="AGWN01000001">
    <property type="protein sequence ID" value="EPD30700.1"/>
    <property type="molecule type" value="Genomic_DNA"/>
</dbReference>
<evidence type="ECO:0000256" key="6">
    <source>
        <dbReference type="ARBA" id="ARBA00022833"/>
    </source>
</evidence>
<accession>A0A9W5RE41</accession>
<dbReference type="Pfam" id="PF01431">
    <property type="entry name" value="Peptidase_M13"/>
    <property type="match status" value="1"/>
</dbReference>
<feature type="domain" description="Peptidase M13 C-terminal" evidence="8">
    <location>
        <begin position="455"/>
        <end position="663"/>
    </location>
</feature>
<protein>
    <recommendedName>
        <fullName evidence="12">Peptidase M13</fullName>
    </recommendedName>
</protein>
<keyword evidence="6" id="KW-0862">Zinc</keyword>
<dbReference type="Gene3D" id="3.40.390.10">
    <property type="entry name" value="Collagenase (Catalytic Domain)"/>
    <property type="match status" value="1"/>
</dbReference>
<dbReference type="OrthoDB" id="9775677at2"/>
<organism evidence="10 11">
    <name type="scientific">Gleimia europaea ACS-120-V-Col10b</name>
    <dbReference type="NCBI Taxonomy" id="883069"/>
    <lineage>
        <taxon>Bacteria</taxon>
        <taxon>Bacillati</taxon>
        <taxon>Actinomycetota</taxon>
        <taxon>Actinomycetes</taxon>
        <taxon>Actinomycetales</taxon>
        <taxon>Actinomycetaceae</taxon>
        <taxon>Gleimia</taxon>
    </lineage>
</organism>
<evidence type="ECO:0000256" key="3">
    <source>
        <dbReference type="ARBA" id="ARBA00022670"/>
    </source>
</evidence>
<dbReference type="InterPro" id="IPR008753">
    <property type="entry name" value="Peptidase_M13_N"/>
</dbReference>
<dbReference type="InterPro" id="IPR000718">
    <property type="entry name" value="Peptidase_M13"/>
</dbReference>
<dbReference type="Gene3D" id="1.10.1380.10">
    <property type="entry name" value="Neutral endopeptidase , domain2"/>
    <property type="match status" value="1"/>
</dbReference>
<keyword evidence="11" id="KW-1185">Reference proteome</keyword>
<dbReference type="GO" id="GO:0016485">
    <property type="term" value="P:protein processing"/>
    <property type="evidence" value="ECO:0007669"/>
    <property type="project" value="TreeGrafter"/>
</dbReference>
<dbReference type="RefSeq" id="WP_016443812.1">
    <property type="nucleotide sequence ID" value="NZ_KE150266.1"/>
</dbReference>
<dbReference type="AlphaFoldDB" id="A0A9W5RE41"/>
<evidence type="ECO:0000313" key="11">
    <source>
        <dbReference type="Proteomes" id="UP000014387"/>
    </source>
</evidence>
<sequence>MANSYSDSLTDPKIMDQSIKPTEDFYRHANGTWLKEHEIPSDRPSDGAFYKLRDEAEEHIHTIVEALDPGSADVEERKLATLYTQFMDEQAVEELGAKPLAPDFALIDQAATHAELAVAMGKLAATGVGGILEAIIDADMNDPARYTVFTYQAGISLPDEAYYREDQYEVVRQGLVTYLDKAREIIATDAQFEGWANAVGEAFGADVLEFETKVASHHWDNVKTRDAVASNNPTTFSQFAETNSDYPWASWWEATGLPTTGDTPVNVRQPSYVEAIPSLWNDTDLGTLKKWAYGQVIQTRSPYLAKAFVDNGFEFNRLLTGATEQRPRWKRGVSFVEGAMGEALGKKYVAKHFPPEYKQQMNKLVEHLLEAYRRSISQLEWMGEETRERALEKLAGFTPKVGYPDEWKDYSKLTPGATLVESVRAVAQFHVDEEAGKLSGPVNKKEWFMTPQTVNAYYHPTMNEIVFPAAILQNPFFDPSETDAANFGAIGAVIGHEIGHGFDDQGSHYDGEGKLNNWWTEQDRKAFEERTSSLIAQYDAFSPEQLDDSHKVNGKLTIGENIGDLGGLGIAWKAYHIALEESGRTEADEERGGLTAAQQFFYSWARIWRSKARDEWALQLLAIDPHSPSEFRCNGVLRNVDAFHETFHTQPGDGMWLDPSDRVEIW</sequence>
<comment type="cofactor">
    <cofactor evidence="1">
        <name>Zn(2+)</name>
        <dbReference type="ChEBI" id="CHEBI:29105"/>
    </cofactor>
</comment>
<dbReference type="SUPFAM" id="SSF55486">
    <property type="entry name" value="Metalloproteases ('zincins'), catalytic domain"/>
    <property type="match status" value="1"/>
</dbReference>
<dbReference type="PANTHER" id="PTHR11733">
    <property type="entry name" value="ZINC METALLOPROTEASE FAMILY M13 NEPRILYSIN-RELATED"/>
    <property type="match status" value="1"/>
</dbReference>
<keyword evidence="3" id="KW-0645">Protease</keyword>
<dbReference type="PRINTS" id="PR00786">
    <property type="entry name" value="NEPRILYSIN"/>
</dbReference>
<keyword evidence="4" id="KW-0479">Metal-binding</keyword>
<evidence type="ECO:0000256" key="7">
    <source>
        <dbReference type="ARBA" id="ARBA00023049"/>
    </source>
</evidence>
<dbReference type="InterPro" id="IPR018497">
    <property type="entry name" value="Peptidase_M13_C"/>
</dbReference>
<comment type="similarity">
    <text evidence="2">Belongs to the peptidase M13 family.</text>
</comment>
<proteinExistence type="inferred from homology"/>
<dbReference type="InterPro" id="IPR024079">
    <property type="entry name" value="MetalloPept_cat_dom_sf"/>
</dbReference>
<evidence type="ECO:0000256" key="5">
    <source>
        <dbReference type="ARBA" id="ARBA00022801"/>
    </source>
</evidence>
<dbReference type="CDD" id="cd08662">
    <property type="entry name" value="M13"/>
    <property type="match status" value="1"/>
</dbReference>
<reference evidence="10 11" key="1">
    <citation type="submission" date="2013-05" db="EMBL/GenBank/DDBJ databases">
        <title>The Genome Sequence of Actinomyces europaeus ACS-120-V-COL10B.</title>
        <authorList>
            <consortium name="The Broad Institute Genomics Platform"/>
            <person name="Earl A."/>
            <person name="Ward D."/>
            <person name="Feldgarden M."/>
            <person name="Gevers D."/>
            <person name="Saerens B."/>
            <person name="Vaneechoutte M."/>
            <person name="Walker B."/>
            <person name="Young S."/>
            <person name="Zeng Q."/>
            <person name="Gargeya S."/>
            <person name="Fitzgerald M."/>
            <person name="Haas B."/>
            <person name="Abouelleil A."/>
            <person name="Allen A.W."/>
            <person name="Alvarado L."/>
            <person name="Arachchi H.M."/>
            <person name="Berlin A.M."/>
            <person name="Chapman S.B."/>
            <person name="Gainer-Dewar J."/>
            <person name="Goldberg J."/>
            <person name="Griggs A."/>
            <person name="Gujja S."/>
            <person name="Hansen M."/>
            <person name="Howarth C."/>
            <person name="Imamovic A."/>
            <person name="Ireland A."/>
            <person name="Larimer J."/>
            <person name="McCowan C."/>
            <person name="Murphy C."/>
            <person name="Pearson M."/>
            <person name="Poon T.W."/>
            <person name="Priest M."/>
            <person name="Roberts A."/>
            <person name="Saif S."/>
            <person name="Shea T."/>
            <person name="Sisk P."/>
            <person name="Sykes S."/>
            <person name="Wortman J."/>
            <person name="Nusbaum C."/>
            <person name="Birren B."/>
        </authorList>
    </citation>
    <scope>NUCLEOTIDE SEQUENCE [LARGE SCALE GENOMIC DNA]</scope>
    <source>
        <strain evidence="10 11">ACS-120-V-Col10b</strain>
    </source>
</reference>
<dbReference type="GO" id="GO:0046872">
    <property type="term" value="F:metal ion binding"/>
    <property type="evidence" value="ECO:0007669"/>
    <property type="project" value="UniProtKB-KW"/>
</dbReference>
<dbReference type="GO" id="GO:0004222">
    <property type="term" value="F:metalloendopeptidase activity"/>
    <property type="evidence" value="ECO:0007669"/>
    <property type="project" value="InterPro"/>
</dbReference>
<dbReference type="PANTHER" id="PTHR11733:SF167">
    <property type="entry name" value="FI17812P1-RELATED"/>
    <property type="match status" value="1"/>
</dbReference>
<evidence type="ECO:0000259" key="8">
    <source>
        <dbReference type="Pfam" id="PF01431"/>
    </source>
</evidence>
<keyword evidence="5" id="KW-0378">Hydrolase</keyword>
<comment type="caution">
    <text evidence="10">The sequence shown here is derived from an EMBL/GenBank/DDBJ whole genome shotgun (WGS) entry which is preliminary data.</text>
</comment>
<evidence type="ECO:0000256" key="2">
    <source>
        <dbReference type="ARBA" id="ARBA00007357"/>
    </source>
</evidence>
<dbReference type="Proteomes" id="UP000014387">
    <property type="component" value="Unassembled WGS sequence"/>
</dbReference>
<evidence type="ECO:0008006" key="12">
    <source>
        <dbReference type="Google" id="ProtNLM"/>
    </source>
</evidence>
<dbReference type="GO" id="GO:0005886">
    <property type="term" value="C:plasma membrane"/>
    <property type="evidence" value="ECO:0007669"/>
    <property type="project" value="TreeGrafter"/>
</dbReference>
<name>A0A9W5RE41_9ACTO</name>
<evidence type="ECO:0000256" key="4">
    <source>
        <dbReference type="ARBA" id="ARBA00022723"/>
    </source>
</evidence>
<dbReference type="Pfam" id="PF05649">
    <property type="entry name" value="Peptidase_M13_N"/>
    <property type="match status" value="1"/>
</dbReference>
<evidence type="ECO:0000313" key="10">
    <source>
        <dbReference type="EMBL" id="EPD30700.1"/>
    </source>
</evidence>
<keyword evidence="7" id="KW-0482">Metalloprotease</keyword>
<gene>
    <name evidence="10" type="ORF">HMPREF9238_00450</name>
</gene>
<evidence type="ECO:0000259" key="9">
    <source>
        <dbReference type="Pfam" id="PF05649"/>
    </source>
</evidence>
<evidence type="ECO:0000256" key="1">
    <source>
        <dbReference type="ARBA" id="ARBA00001947"/>
    </source>
</evidence>